<evidence type="ECO:0000256" key="2">
    <source>
        <dbReference type="ARBA" id="ARBA00010930"/>
    </source>
</evidence>
<evidence type="ECO:0000256" key="4">
    <source>
        <dbReference type="ARBA" id="ARBA00022450"/>
    </source>
</evidence>
<keyword evidence="9" id="KW-0809">Transit peptide</keyword>
<keyword evidence="4 14" id="KW-0596">Phosphopantetheine</keyword>
<evidence type="ECO:0000256" key="11">
    <source>
        <dbReference type="ARBA" id="ARBA00023098"/>
    </source>
</evidence>
<dbReference type="InterPro" id="IPR003231">
    <property type="entry name" value="ACP"/>
</dbReference>
<dbReference type="Pfam" id="PF00550">
    <property type="entry name" value="PP-binding"/>
    <property type="match status" value="1"/>
</dbReference>
<keyword evidence="13 14" id="KW-0275">Fatty acid biosynthesis</keyword>
<evidence type="ECO:0000256" key="9">
    <source>
        <dbReference type="ARBA" id="ARBA00022946"/>
    </source>
</evidence>
<evidence type="ECO:0000259" key="15">
    <source>
        <dbReference type="PROSITE" id="PS50075"/>
    </source>
</evidence>
<feature type="domain" description="Carrier" evidence="15">
    <location>
        <begin position="112"/>
        <end position="187"/>
    </location>
</feature>
<organism evidence="16">
    <name type="scientific">Culicoides sonorensis</name>
    <name type="common">Biting midge</name>
    <dbReference type="NCBI Taxonomy" id="179676"/>
    <lineage>
        <taxon>Eukaryota</taxon>
        <taxon>Metazoa</taxon>
        <taxon>Ecdysozoa</taxon>
        <taxon>Arthropoda</taxon>
        <taxon>Hexapoda</taxon>
        <taxon>Insecta</taxon>
        <taxon>Pterygota</taxon>
        <taxon>Neoptera</taxon>
        <taxon>Endopterygota</taxon>
        <taxon>Diptera</taxon>
        <taxon>Nematocera</taxon>
        <taxon>Chironomoidea</taxon>
        <taxon>Ceratopogonidae</taxon>
        <taxon>Ceratopogoninae</taxon>
        <taxon>Culicoides</taxon>
        <taxon>Monoculicoides</taxon>
    </lineage>
</organism>
<gene>
    <name evidence="16" type="primary">CSON001945</name>
</gene>
<comment type="similarity">
    <text evidence="2">Belongs to the acyl carrier protein (ACP) family.</text>
</comment>
<dbReference type="GO" id="GO:0045271">
    <property type="term" value="C:respiratory chain complex I"/>
    <property type="evidence" value="ECO:0007669"/>
    <property type="project" value="UniProtKB-ARBA"/>
</dbReference>
<dbReference type="Gene3D" id="1.10.1200.10">
    <property type="entry name" value="ACP-like"/>
    <property type="match status" value="1"/>
</dbReference>
<proteinExistence type="inferred from homology"/>
<evidence type="ECO:0000256" key="10">
    <source>
        <dbReference type="ARBA" id="ARBA00022982"/>
    </source>
</evidence>
<dbReference type="EMBL" id="UFQT01001315">
    <property type="protein sequence ID" value="SSX29992.1"/>
    <property type="molecule type" value="Genomic_DNA"/>
</dbReference>
<keyword evidence="12" id="KW-0496">Mitochondrion</keyword>
<dbReference type="NCBIfam" id="NF002148">
    <property type="entry name" value="PRK00982.1-2"/>
    <property type="match status" value="1"/>
</dbReference>
<dbReference type="GO" id="GO:0000036">
    <property type="term" value="F:acyl carrier activity"/>
    <property type="evidence" value="ECO:0007669"/>
    <property type="project" value="TreeGrafter"/>
</dbReference>
<evidence type="ECO:0000256" key="5">
    <source>
        <dbReference type="ARBA" id="ARBA00022516"/>
    </source>
</evidence>
<dbReference type="HAMAP" id="MF_01217">
    <property type="entry name" value="Acyl_carrier"/>
    <property type="match status" value="1"/>
</dbReference>
<evidence type="ECO:0000256" key="12">
    <source>
        <dbReference type="ARBA" id="ARBA00023128"/>
    </source>
</evidence>
<protein>
    <recommendedName>
        <fullName evidence="14">Acyl carrier protein</fullName>
    </recommendedName>
</protein>
<keyword evidence="3" id="KW-0813">Transport</keyword>
<dbReference type="VEuPathDB" id="VectorBase:CSON001945"/>
<keyword evidence="11" id="KW-0443">Lipid metabolism</keyword>
<keyword evidence="10" id="KW-0249">Electron transport</keyword>
<evidence type="ECO:0000256" key="1">
    <source>
        <dbReference type="ARBA" id="ARBA00004173"/>
    </source>
</evidence>
<accession>A0A336MHU4</accession>
<reference evidence="16" key="1">
    <citation type="submission" date="2018-07" db="EMBL/GenBank/DDBJ databases">
        <authorList>
            <person name="Quirk P.G."/>
            <person name="Krulwich T.A."/>
        </authorList>
    </citation>
    <scope>NUCLEOTIDE SEQUENCE</scope>
</reference>
<dbReference type="OMA" id="RITMPAI"/>
<keyword evidence="8" id="KW-0276">Fatty acid metabolism</keyword>
<evidence type="ECO:0000313" key="16">
    <source>
        <dbReference type="EMBL" id="SSX29992.1"/>
    </source>
</evidence>
<comment type="subcellular location">
    <subcellularLocation>
        <location evidence="1">Mitochondrion</location>
    </subcellularLocation>
</comment>
<dbReference type="GO" id="GO:0031966">
    <property type="term" value="C:mitochondrial membrane"/>
    <property type="evidence" value="ECO:0007669"/>
    <property type="project" value="UniProtKB-ARBA"/>
</dbReference>
<evidence type="ECO:0000256" key="8">
    <source>
        <dbReference type="ARBA" id="ARBA00022832"/>
    </source>
</evidence>
<dbReference type="AlphaFoldDB" id="A0A336MHU4"/>
<dbReference type="PANTHER" id="PTHR20863">
    <property type="entry name" value="ACYL CARRIER PROTEIN"/>
    <property type="match status" value="1"/>
</dbReference>
<evidence type="ECO:0000256" key="6">
    <source>
        <dbReference type="ARBA" id="ARBA00022553"/>
    </source>
</evidence>
<evidence type="ECO:0000256" key="13">
    <source>
        <dbReference type="ARBA" id="ARBA00023160"/>
    </source>
</evidence>
<keyword evidence="6" id="KW-0597">Phosphoprotein</keyword>
<keyword evidence="7" id="KW-0679">Respiratory chain</keyword>
<dbReference type="PANTHER" id="PTHR20863:SF28">
    <property type="entry name" value="ACYL CARRIER PROTEIN, MITOCHONDRIAL"/>
    <property type="match status" value="1"/>
</dbReference>
<evidence type="ECO:0000256" key="14">
    <source>
        <dbReference type="RuleBase" id="RU000722"/>
    </source>
</evidence>
<name>A0A336MHU4_CULSO</name>
<evidence type="ECO:0000256" key="7">
    <source>
        <dbReference type="ARBA" id="ARBA00022660"/>
    </source>
</evidence>
<dbReference type="PROSITE" id="PS50075">
    <property type="entry name" value="CARRIER"/>
    <property type="match status" value="1"/>
</dbReference>
<dbReference type="InterPro" id="IPR036736">
    <property type="entry name" value="ACP-like_sf"/>
</dbReference>
<keyword evidence="5 14" id="KW-0444">Lipid biosynthesis</keyword>
<dbReference type="SUPFAM" id="SSF47336">
    <property type="entry name" value="ACP-like"/>
    <property type="match status" value="1"/>
</dbReference>
<dbReference type="GO" id="GO:0000035">
    <property type="term" value="F:acyl binding"/>
    <property type="evidence" value="ECO:0007669"/>
    <property type="project" value="TreeGrafter"/>
</dbReference>
<evidence type="ECO:0000256" key="3">
    <source>
        <dbReference type="ARBA" id="ARBA00022448"/>
    </source>
</evidence>
<dbReference type="FunFam" id="1.10.1200.10:FF:000008">
    <property type="entry name" value="Acyl carrier protein"/>
    <property type="match status" value="1"/>
</dbReference>
<comment type="function">
    <text evidence="14">Carrier of the growing fatty acid chain in fatty acid biosynthesis.</text>
</comment>
<dbReference type="InterPro" id="IPR009081">
    <property type="entry name" value="PP-bd_ACP"/>
</dbReference>
<sequence length="191" mass="22081">MASLAHNLRHIVCRNTQLLRSVSLRSVAVPLHQKFMLHQMAVQQPSLFAINKTFVQVSKNRYCSTKEPGKVQERVLKVIAAYDKITADKGRWQNQNQVQTRSYSEKEPLTIQFITDRILLVLKLYDKINPEKLSLDSHFINDLGLDSLDHVEVIMAMEDEFGFEIPDVDAEKLLRPRDIVQYIADKEDIYA</sequence>